<dbReference type="GO" id="GO:0005829">
    <property type="term" value="C:cytosol"/>
    <property type="evidence" value="ECO:0007669"/>
    <property type="project" value="TreeGrafter"/>
</dbReference>
<keyword evidence="5 6" id="KW-0119">Carbohydrate metabolism</keyword>
<sequence>MKKDGLLNPQILAAIAGIGHTEYLAVADAGLPIPPGIPVIDLSLIRGIPAFGTVLNSIVEEMVVESFVVAEELMERNETVYKEVRDILPEVPYSSISHEELKKRLIKAKAVIRTGEASPYANILLVAGVNF</sequence>
<dbReference type="UniPathway" id="UPA00916">
    <property type="reaction ID" value="UER00888"/>
</dbReference>
<dbReference type="SUPFAM" id="SSF102546">
    <property type="entry name" value="RbsD-like"/>
    <property type="match status" value="1"/>
</dbReference>
<keyword evidence="3 6" id="KW-0963">Cytoplasm</keyword>
<name>A0A7X2TDV5_9CLOT</name>
<dbReference type="Pfam" id="PF05025">
    <property type="entry name" value="RbsD_FucU"/>
    <property type="match status" value="1"/>
</dbReference>
<evidence type="ECO:0000256" key="1">
    <source>
        <dbReference type="ARBA" id="ARBA00000223"/>
    </source>
</evidence>
<dbReference type="InterPro" id="IPR007721">
    <property type="entry name" value="RbsD_FucU"/>
</dbReference>
<dbReference type="GO" id="GO:0019303">
    <property type="term" value="P:D-ribose catabolic process"/>
    <property type="evidence" value="ECO:0007669"/>
    <property type="project" value="UniProtKB-UniRule"/>
</dbReference>
<dbReference type="Proteomes" id="UP000429958">
    <property type="component" value="Unassembled WGS sequence"/>
</dbReference>
<feature type="binding site" evidence="6">
    <location>
        <begin position="120"/>
        <end position="122"/>
    </location>
    <ligand>
        <name>substrate</name>
    </ligand>
</feature>
<dbReference type="InterPro" id="IPR023750">
    <property type="entry name" value="RbsD-like_sf"/>
</dbReference>
<feature type="binding site" evidence="6">
    <location>
        <position position="28"/>
    </location>
    <ligand>
        <name>substrate</name>
    </ligand>
</feature>
<dbReference type="EMBL" id="VUMD01000010">
    <property type="protein sequence ID" value="MSS37316.1"/>
    <property type="molecule type" value="Genomic_DNA"/>
</dbReference>
<feature type="binding site" evidence="6">
    <location>
        <position position="98"/>
    </location>
    <ligand>
        <name>substrate</name>
    </ligand>
</feature>
<keyword evidence="4 6" id="KW-0413">Isomerase</keyword>
<evidence type="ECO:0000313" key="8">
    <source>
        <dbReference type="Proteomes" id="UP000429958"/>
    </source>
</evidence>
<evidence type="ECO:0000256" key="4">
    <source>
        <dbReference type="ARBA" id="ARBA00023235"/>
    </source>
</evidence>
<reference evidence="7 8" key="1">
    <citation type="submission" date="2019-08" db="EMBL/GenBank/DDBJ databases">
        <title>In-depth cultivation of the pig gut microbiome towards novel bacterial diversity and tailored functional studies.</title>
        <authorList>
            <person name="Wylensek D."/>
            <person name="Hitch T.C.A."/>
            <person name="Clavel T."/>
        </authorList>
    </citation>
    <scope>NUCLEOTIDE SEQUENCE [LARGE SCALE GENOMIC DNA]</scope>
    <source>
        <strain evidence="7 8">WCA-389-WT-23D1</strain>
    </source>
</reference>
<dbReference type="PANTHER" id="PTHR37831">
    <property type="entry name" value="D-RIBOSE PYRANASE"/>
    <property type="match status" value="1"/>
</dbReference>
<comment type="subunit">
    <text evidence="6">Homodecamer.</text>
</comment>
<comment type="similarity">
    <text evidence="6">Belongs to the RbsD / FucU family. RbsD subfamily.</text>
</comment>
<comment type="pathway">
    <text evidence="6">Carbohydrate metabolism; D-ribose degradation; D-ribose 5-phosphate from beta-D-ribopyranose: step 1/2.</text>
</comment>
<dbReference type="EC" id="5.4.99.62" evidence="2 6"/>
<evidence type="ECO:0000313" key="7">
    <source>
        <dbReference type="EMBL" id="MSS37316.1"/>
    </source>
</evidence>
<evidence type="ECO:0000256" key="2">
    <source>
        <dbReference type="ARBA" id="ARBA00012862"/>
    </source>
</evidence>
<protein>
    <recommendedName>
        <fullName evidence="2 6">D-ribose pyranase</fullName>
        <ecNumber evidence="2 6">5.4.99.62</ecNumber>
    </recommendedName>
</protein>
<comment type="caution">
    <text evidence="7">The sequence shown here is derived from an EMBL/GenBank/DDBJ whole genome shotgun (WGS) entry which is preliminary data.</text>
</comment>
<evidence type="ECO:0000256" key="5">
    <source>
        <dbReference type="ARBA" id="ARBA00023277"/>
    </source>
</evidence>
<dbReference type="HAMAP" id="MF_01661">
    <property type="entry name" value="D_rib_pyranase"/>
    <property type="match status" value="1"/>
</dbReference>
<dbReference type="InterPro" id="IPR023064">
    <property type="entry name" value="D-ribose_pyranase"/>
</dbReference>
<feature type="active site" description="Proton donor" evidence="6">
    <location>
        <position position="20"/>
    </location>
</feature>
<dbReference type="GO" id="GO:0048029">
    <property type="term" value="F:monosaccharide binding"/>
    <property type="evidence" value="ECO:0007669"/>
    <property type="project" value="InterPro"/>
</dbReference>
<dbReference type="GO" id="GO:0016872">
    <property type="term" value="F:intramolecular lyase activity"/>
    <property type="evidence" value="ECO:0007669"/>
    <property type="project" value="UniProtKB-UniRule"/>
</dbReference>
<dbReference type="AlphaFoldDB" id="A0A7X2TDV5"/>
<proteinExistence type="inferred from homology"/>
<comment type="function">
    <text evidence="6">Catalyzes the interconversion of beta-pyran and beta-furan forms of D-ribose.</text>
</comment>
<dbReference type="Gene3D" id="3.40.1650.10">
    <property type="entry name" value="RbsD-like domain"/>
    <property type="match status" value="1"/>
</dbReference>
<dbReference type="NCBIfam" id="NF008761">
    <property type="entry name" value="PRK11797.1"/>
    <property type="match status" value="1"/>
</dbReference>
<keyword evidence="8" id="KW-1185">Reference proteome</keyword>
<dbReference type="PANTHER" id="PTHR37831:SF1">
    <property type="entry name" value="D-RIBOSE PYRANASE"/>
    <property type="match status" value="1"/>
</dbReference>
<evidence type="ECO:0000256" key="3">
    <source>
        <dbReference type="ARBA" id="ARBA00022490"/>
    </source>
</evidence>
<comment type="catalytic activity">
    <reaction evidence="1 6">
        <text>beta-D-ribopyranose = beta-D-ribofuranose</text>
        <dbReference type="Rhea" id="RHEA:25432"/>
        <dbReference type="ChEBI" id="CHEBI:27476"/>
        <dbReference type="ChEBI" id="CHEBI:47002"/>
        <dbReference type="EC" id="5.4.99.62"/>
    </reaction>
</comment>
<evidence type="ECO:0000256" key="6">
    <source>
        <dbReference type="HAMAP-Rule" id="MF_01661"/>
    </source>
</evidence>
<accession>A0A7X2TDV5</accession>
<organism evidence="7 8">
    <name type="scientific">Clostridium porci</name>
    <dbReference type="NCBI Taxonomy" id="2605778"/>
    <lineage>
        <taxon>Bacteria</taxon>
        <taxon>Bacillati</taxon>
        <taxon>Bacillota</taxon>
        <taxon>Clostridia</taxon>
        <taxon>Eubacteriales</taxon>
        <taxon>Clostridiaceae</taxon>
        <taxon>Clostridium</taxon>
    </lineage>
</organism>
<gene>
    <name evidence="6 7" type="primary">rbsD</name>
    <name evidence="7" type="ORF">FYJ39_12210</name>
</gene>
<dbReference type="RefSeq" id="WP_287847078.1">
    <property type="nucleotide sequence ID" value="NZ_DBEWUL010000125.1"/>
</dbReference>
<dbReference type="GO" id="GO:0062193">
    <property type="term" value="F:D-ribose pyranase activity"/>
    <property type="evidence" value="ECO:0007669"/>
    <property type="project" value="UniProtKB-EC"/>
</dbReference>
<comment type="subcellular location">
    <subcellularLocation>
        <location evidence="6">Cytoplasm</location>
    </subcellularLocation>
</comment>